<evidence type="ECO:0000256" key="1">
    <source>
        <dbReference type="SAM" id="Phobius"/>
    </source>
</evidence>
<comment type="caution">
    <text evidence="2">The sequence shown here is derived from an EMBL/GenBank/DDBJ whole genome shotgun (WGS) entry which is preliminary data.</text>
</comment>
<reference evidence="2" key="1">
    <citation type="journal article" date="2020" name="Fungal Divers.">
        <title>Resolving the Mortierellaceae phylogeny through synthesis of multi-gene phylogenetics and phylogenomics.</title>
        <authorList>
            <person name="Vandepol N."/>
            <person name="Liber J."/>
            <person name="Desiro A."/>
            <person name="Na H."/>
            <person name="Kennedy M."/>
            <person name="Barry K."/>
            <person name="Grigoriev I.V."/>
            <person name="Miller A.N."/>
            <person name="O'Donnell K."/>
            <person name="Stajich J.E."/>
            <person name="Bonito G."/>
        </authorList>
    </citation>
    <scope>NUCLEOTIDE SEQUENCE</scope>
    <source>
        <strain evidence="2">REB-010B</strain>
    </source>
</reference>
<dbReference type="InterPro" id="IPR022057">
    <property type="entry name" value="Chs7"/>
</dbReference>
<feature type="transmembrane region" description="Helical" evidence="1">
    <location>
        <begin position="108"/>
        <end position="131"/>
    </location>
</feature>
<evidence type="ECO:0000313" key="2">
    <source>
        <dbReference type="EMBL" id="KAG0320231.1"/>
    </source>
</evidence>
<dbReference type="Proteomes" id="UP000738325">
    <property type="component" value="Unassembled WGS sequence"/>
</dbReference>
<dbReference type="Pfam" id="PF12271">
    <property type="entry name" value="Chs7"/>
    <property type="match status" value="1"/>
</dbReference>
<organism evidence="2 3">
    <name type="scientific">Dissophora globulifera</name>
    <dbReference type="NCBI Taxonomy" id="979702"/>
    <lineage>
        <taxon>Eukaryota</taxon>
        <taxon>Fungi</taxon>
        <taxon>Fungi incertae sedis</taxon>
        <taxon>Mucoromycota</taxon>
        <taxon>Mortierellomycotina</taxon>
        <taxon>Mortierellomycetes</taxon>
        <taxon>Mortierellales</taxon>
        <taxon>Mortierellaceae</taxon>
        <taxon>Dissophora</taxon>
    </lineage>
</organism>
<dbReference type="PANTHER" id="PTHR35329:SF1">
    <property type="entry name" value="CHITIN SYNTHASE EXPORT CHAPERONE"/>
    <property type="match status" value="1"/>
</dbReference>
<gene>
    <name evidence="2" type="ORF">BGZ99_004654</name>
</gene>
<feature type="transmembrane region" description="Helical" evidence="1">
    <location>
        <begin position="82"/>
        <end position="102"/>
    </location>
</feature>
<name>A0A9P6UUJ3_9FUNG</name>
<dbReference type="OrthoDB" id="5582162at2759"/>
<feature type="transmembrane region" description="Helical" evidence="1">
    <location>
        <begin position="138"/>
        <end position="157"/>
    </location>
</feature>
<dbReference type="GO" id="GO:0006457">
    <property type="term" value="P:protein folding"/>
    <property type="evidence" value="ECO:0007669"/>
    <property type="project" value="TreeGrafter"/>
</dbReference>
<accession>A0A9P6UUJ3</accession>
<sequence>MQSPERQQRQWQQYNWPDSKRSTFIHTHQHHIDIINNNNSSSSSSNTHNIGRICLGIVFLTHQLMYKSRRLDRAVGRSEMRLLFLTFIWIQVLQMFTIGGIFSSSRTAMIWTSALELGAIACFFWILLVNVFIRMESLFFILLTSAAIMGGTTFLALDLAMDITRHHDGHSAELYVLTLIFPASAAVLFALLACTLVLRRLDTYKSIGKSSHSPHSLE</sequence>
<protein>
    <submittedName>
        <fullName evidence="2">Uncharacterized protein</fullName>
    </submittedName>
</protein>
<dbReference type="GO" id="GO:0051082">
    <property type="term" value="F:unfolded protein binding"/>
    <property type="evidence" value="ECO:0007669"/>
    <property type="project" value="TreeGrafter"/>
</dbReference>
<dbReference type="PANTHER" id="PTHR35329">
    <property type="entry name" value="CHITIN SYNTHASE EXPORT CHAPERONE"/>
    <property type="match status" value="1"/>
</dbReference>
<dbReference type="GO" id="GO:0005789">
    <property type="term" value="C:endoplasmic reticulum membrane"/>
    <property type="evidence" value="ECO:0007669"/>
    <property type="project" value="TreeGrafter"/>
</dbReference>
<keyword evidence="1" id="KW-1133">Transmembrane helix</keyword>
<feature type="transmembrane region" description="Helical" evidence="1">
    <location>
        <begin position="177"/>
        <end position="198"/>
    </location>
</feature>
<keyword evidence="1" id="KW-0812">Transmembrane</keyword>
<dbReference type="AlphaFoldDB" id="A0A9P6UUJ3"/>
<evidence type="ECO:0000313" key="3">
    <source>
        <dbReference type="Proteomes" id="UP000738325"/>
    </source>
</evidence>
<proteinExistence type="predicted"/>
<keyword evidence="3" id="KW-1185">Reference proteome</keyword>
<dbReference type="EMBL" id="JAAAIP010000292">
    <property type="protein sequence ID" value="KAG0320231.1"/>
    <property type="molecule type" value="Genomic_DNA"/>
</dbReference>
<keyword evidence="1" id="KW-0472">Membrane</keyword>